<accession>A0AA36JNN5</accession>
<organism evidence="2 3">
    <name type="scientific">Effrenium voratum</name>
    <dbReference type="NCBI Taxonomy" id="2562239"/>
    <lineage>
        <taxon>Eukaryota</taxon>
        <taxon>Sar</taxon>
        <taxon>Alveolata</taxon>
        <taxon>Dinophyceae</taxon>
        <taxon>Suessiales</taxon>
        <taxon>Symbiodiniaceae</taxon>
        <taxon>Effrenium</taxon>
    </lineage>
</organism>
<protein>
    <submittedName>
        <fullName evidence="2">Uncharacterized protein</fullName>
    </submittedName>
</protein>
<reference evidence="2" key="1">
    <citation type="submission" date="2023-08" db="EMBL/GenBank/DDBJ databases">
        <authorList>
            <person name="Chen Y."/>
            <person name="Shah S."/>
            <person name="Dougan E. K."/>
            <person name="Thang M."/>
            <person name="Chan C."/>
        </authorList>
    </citation>
    <scope>NUCLEOTIDE SEQUENCE</scope>
</reference>
<feature type="compositionally biased region" description="Polar residues" evidence="1">
    <location>
        <begin position="59"/>
        <end position="74"/>
    </location>
</feature>
<dbReference type="AlphaFoldDB" id="A0AA36JNN5"/>
<dbReference type="Proteomes" id="UP001178507">
    <property type="component" value="Unassembled WGS sequence"/>
</dbReference>
<dbReference type="EMBL" id="CAUJNA010003738">
    <property type="protein sequence ID" value="CAJ1408885.1"/>
    <property type="molecule type" value="Genomic_DNA"/>
</dbReference>
<sequence length="226" mass="25257">MGYGLRLINNNATSGGNGRDWIQFGDEAFRKGRAEQPSPKGSTAMELRRAKQKLRATQRAESSLGWSQARQGSRASPGLAVIRKWHRVHMQPSMNDREGLIDARPPPPLVKADTTLARSTRAIVEDPMLSWRADLFQKPTFPVPQFHYHSMPMVAYAKIPTDPVDAPQEAQPDLSDKNPEKYYFFSDPMITRSHTLLPEHPSHGLAKSKTVSAVQLRSYASQPTLA</sequence>
<feature type="region of interest" description="Disordered" evidence="1">
    <location>
        <begin position="53"/>
        <end position="75"/>
    </location>
</feature>
<comment type="caution">
    <text evidence="2">The sequence shown here is derived from an EMBL/GenBank/DDBJ whole genome shotgun (WGS) entry which is preliminary data.</text>
</comment>
<keyword evidence="3" id="KW-1185">Reference proteome</keyword>
<name>A0AA36JNN5_9DINO</name>
<evidence type="ECO:0000256" key="1">
    <source>
        <dbReference type="SAM" id="MobiDB-lite"/>
    </source>
</evidence>
<gene>
    <name evidence="2" type="ORF">EVOR1521_LOCUS30118</name>
</gene>
<evidence type="ECO:0000313" key="3">
    <source>
        <dbReference type="Proteomes" id="UP001178507"/>
    </source>
</evidence>
<proteinExistence type="predicted"/>
<evidence type="ECO:0000313" key="2">
    <source>
        <dbReference type="EMBL" id="CAJ1408885.1"/>
    </source>
</evidence>